<evidence type="ECO:0000259" key="4">
    <source>
        <dbReference type="SMART" id="SM00738"/>
    </source>
</evidence>
<dbReference type="SMART" id="SM00738">
    <property type="entry name" value="NGN"/>
    <property type="match status" value="1"/>
</dbReference>
<protein>
    <recommendedName>
        <fullName evidence="4">NusG-like N-terminal domain-containing protein</fullName>
    </recommendedName>
</protein>
<dbReference type="InterPro" id="IPR036735">
    <property type="entry name" value="NGN_dom_sf"/>
</dbReference>
<keyword evidence="6" id="KW-1185">Reference proteome</keyword>
<dbReference type="InterPro" id="IPR008991">
    <property type="entry name" value="Translation_prot_SH3-like_sf"/>
</dbReference>
<dbReference type="Gene3D" id="3.30.70.940">
    <property type="entry name" value="NusG, N-terminal domain"/>
    <property type="match status" value="1"/>
</dbReference>
<sequence>MNFIKGWYVIYTKSRYEKKTAQVLTEQNFKVYLPLNKTISQWSDRKKKVEKPLFSSYVFIYLETIKDYLRALAIDGVVVFIKFGDRLVRVLDEEINRIKLFLNEFSEVELRGSLEIKVGEKKKITSGPFENYECEIIKIDNKEKICVRIESLKHSILAEMHSYHLI</sequence>
<dbReference type="RefSeq" id="WP_034682374.1">
    <property type="nucleotide sequence ID" value="NZ_CP023049.2"/>
</dbReference>
<dbReference type="InterPro" id="IPR006645">
    <property type="entry name" value="NGN-like_dom"/>
</dbReference>
<dbReference type="PANTHER" id="PTHR30265">
    <property type="entry name" value="RHO-INTERACTING TRANSCRIPTION TERMINATION FACTOR NUSG"/>
    <property type="match status" value="1"/>
</dbReference>
<dbReference type="SUPFAM" id="SSF82679">
    <property type="entry name" value="N-utilization substance G protein NusG, N-terminal domain"/>
    <property type="match status" value="1"/>
</dbReference>
<accession>A0A086BKT3</accession>
<dbReference type="GO" id="GO:0006354">
    <property type="term" value="P:DNA-templated transcription elongation"/>
    <property type="evidence" value="ECO:0007669"/>
    <property type="project" value="InterPro"/>
</dbReference>
<dbReference type="NCBIfam" id="NF033644">
    <property type="entry name" value="antiterm_UpxY"/>
    <property type="match status" value="1"/>
</dbReference>
<evidence type="ECO:0000256" key="2">
    <source>
        <dbReference type="ARBA" id="ARBA00023015"/>
    </source>
</evidence>
<gene>
    <name evidence="5" type="ORF">IQ37_04805</name>
</gene>
<organism evidence="5 6">
    <name type="scientific">Chryseobacterium piperi</name>
    <dbReference type="NCBI Taxonomy" id="558152"/>
    <lineage>
        <taxon>Bacteria</taxon>
        <taxon>Pseudomonadati</taxon>
        <taxon>Bacteroidota</taxon>
        <taxon>Flavobacteriia</taxon>
        <taxon>Flavobacteriales</taxon>
        <taxon>Weeksellaceae</taxon>
        <taxon>Chryseobacterium group</taxon>
        <taxon>Chryseobacterium</taxon>
    </lineage>
</organism>
<keyword evidence="2" id="KW-0805">Transcription regulation</keyword>
<feature type="domain" description="NusG-like N-terminal" evidence="4">
    <location>
        <begin position="4"/>
        <end position="102"/>
    </location>
</feature>
<dbReference type="eggNOG" id="COG0250">
    <property type="taxonomic scope" value="Bacteria"/>
</dbReference>
<evidence type="ECO:0000313" key="6">
    <source>
        <dbReference type="Proteomes" id="UP000028709"/>
    </source>
</evidence>
<comment type="caution">
    <text evidence="5">The sequence shown here is derived from an EMBL/GenBank/DDBJ whole genome shotgun (WGS) entry which is preliminary data.</text>
</comment>
<dbReference type="GO" id="GO:0031564">
    <property type="term" value="P:transcription antitermination"/>
    <property type="evidence" value="ECO:0007669"/>
    <property type="project" value="UniProtKB-KW"/>
</dbReference>
<keyword evidence="1" id="KW-0889">Transcription antitermination</keyword>
<proteinExistence type="predicted"/>
<dbReference type="SUPFAM" id="SSF50104">
    <property type="entry name" value="Translation proteins SH3-like domain"/>
    <property type="match status" value="1"/>
</dbReference>
<reference evidence="5 6" key="1">
    <citation type="submission" date="2014-07" db="EMBL/GenBank/DDBJ databases">
        <title>Genome of Chryseobacterium piperi CTM.</title>
        <authorList>
            <person name="Pipes S.E."/>
            <person name="Stropko S.J."/>
            <person name="Newman J.D."/>
        </authorList>
    </citation>
    <scope>NUCLEOTIDE SEQUENCE [LARGE SCALE GENOMIC DNA]</scope>
    <source>
        <strain evidence="5 6">CTM</strain>
    </source>
</reference>
<dbReference type="CDD" id="cd09895">
    <property type="entry name" value="NGN_SP_UpxY"/>
    <property type="match status" value="1"/>
</dbReference>
<dbReference type="Proteomes" id="UP000028709">
    <property type="component" value="Unassembled WGS sequence"/>
</dbReference>
<keyword evidence="3" id="KW-0804">Transcription</keyword>
<dbReference type="PANTHER" id="PTHR30265:SF4">
    <property type="entry name" value="KOW MOTIF FAMILY PROTEIN, EXPRESSED"/>
    <property type="match status" value="1"/>
</dbReference>
<dbReference type="AlphaFoldDB" id="A0A086BKT3"/>
<dbReference type="Pfam" id="PF02357">
    <property type="entry name" value="NusG"/>
    <property type="match status" value="1"/>
</dbReference>
<dbReference type="EMBL" id="JPRJ01000005">
    <property type="protein sequence ID" value="KFF29547.1"/>
    <property type="molecule type" value="Genomic_DNA"/>
</dbReference>
<evidence type="ECO:0000313" key="5">
    <source>
        <dbReference type="EMBL" id="KFF29547.1"/>
    </source>
</evidence>
<evidence type="ECO:0000256" key="1">
    <source>
        <dbReference type="ARBA" id="ARBA00022814"/>
    </source>
</evidence>
<evidence type="ECO:0000256" key="3">
    <source>
        <dbReference type="ARBA" id="ARBA00023163"/>
    </source>
</evidence>
<name>A0A086BKT3_9FLAO</name>
<dbReference type="InterPro" id="IPR043425">
    <property type="entry name" value="NusG-like"/>
</dbReference>
<dbReference type="STRING" id="558152.IQ37_04805"/>